<keyword evidence="1" id="KW-0255">Endonuclease</keyword>
<feature type="signal peptide" evidence="4">
    <location>
        <begin position="1"/>
        <end position="22"/>
    </location>
</feature>
<accession>A0ABV4YYX0</accession>
<name>A0ABV4YYX0_9BACI</name>
<dbReference type="Gene3D" id="3.60.15.10">
    <property type="entry name" value="Ribonuclease Z/Hydroxyacylglutathione hydrolase-like"/>
    <property type="match status" value="1"/>
</dbReference>
<keyword evidence="3" id="KW-0862">Zinc</keyword>
<dbReference type="RefSeq" id="WP_306077275.1">
    <property type="nucleotide sequence ID" value="NZ_JAROBZ020000001.1"/>
</dbReference>
<evidence type="ECO:0000256" key="4">
    <source>
        <dbReference type="SAM" id="SignalP"/>
    </source>
</evidence>
<dbReference type="PROSITE" id="PS51257">
    <property type="entry name" value="PROKAR_LIPOPROTEIN"/>
    <property type="match status" value="1"/>
</dbReference>
<keyword evidence="4" id="KW-0732">Signal</keyword>
<keyword evidence="1" id="KW-0540">Nuclease</keyword>
<proteinExistence type="predicted"/>
<dbReference type="Proteomes" id="UP001241748">
    <property type="component" value="Unassembled WGS sequence"/>
</dbReference>
<sequence length="252" mass="27864">MSSKILLFVLLIVMLISGCGQSQSVSIDKKSYQDKTDSAQTNTTKVFETVPKGFRVVIVGSGNPKTEVGRGAPSTLVQFKDKYFLVDSGANTTSTLLKLGLQAEKITNMLFTHQHVDHNGDFWNLFIDGWQGPTGRRSLNLIGPQVQELYDTTVNFFRTDLEYRAGLGWPKDGILTNVNINDFTEDKYNFELDGVNITSIPVPHTVPTYAYRFDAKGKSVVVSGDLTYSANFASFAKSAEILVFDGMLTSDF</sequence>
<dbReference type="InterPro" id="IPR036866">
    <property type="entry name" value="RibonucZ/Hydroxyglut_hydro"/>
</dbReference>
<protein>
    <submittedName>
        <fullName evidence="5">MBL fold metallo-hydrolase</fullName>
    </submittedName>
</protein>
<dbReference type="SUPFAM" id="SSF56281">
    <property type="entry name" value="Metallo-hydrolase/oxidoreductase"/>
    <property type="match status" value="1"/>
</dbReference>
<dbReference type="Pfam" id="PF23023">
    <property type="entry name" value="Anti-Pycsar_Apyc1"/>
    <property type="match status" value="1"/>
</dbReference>
<evidence type="ECO:0000313" key="5">
    <source>
        <dbReference type="EMBL" id="MFB3169268.1"/>
    </source>
</evidence>
<dbReference type="EMBL" id="JAROBZ020000001">
    <property type="protein sequence ID" value="MFB3169268.1"/>
    <property type="molecule type" value="Genomic_DNA"/>
</dbReference>
<organism evidence="5 6">
    <name type="scientific">Neobacillus driksii</name>
    <dbReference type="NCBI Taxonomy" id="3035913"/>
    <lineage>
        <taxon>Bacteria</taxon>
        <taxon>Bacillati</taxon>
        <taxon>Bacillota</taxon>
        <taxon>Bacilli</taxon>
        <taxon>Bacillales</taxon>
        <taxon>Bacillaceae</taxon>
        <taxon>Neobacillus</taxon>
    </lineage>
</organism>
<dbReference type="PANTHER" id="PTHR46018:SF2">
    <property type="entry name" value="ZINC PHOSPHODIESTERASE ELAC PROTEIN 1"/>
    <property type="match status" value="1"/>
</dbReference>
<evidence type="ECO:0000256" key="1">
    <source>
        <dbReference type="ARBA" id="ARBA00022759"/>
    </source>
</evidence>
<evidence type="ECO:0000256" key="2">
    <source>
        <dbReference type="ARBA" id="ARBA00022801"/>
    </source>
</evidence>
<evidence type="ECO:0000313" key="6">
    <source>
        <dbReference type="Proteomes" id="UP001241748"/>
    </source>
</evidence>
<feature type="chain" id="PRO_5046436944" evidence="4">
    <location>
        <begin position="23"/>
        <end position="252"/>
    </location>
</feature>
<keyword evidence="6" id="KW-1185">Reference proteome</keyword>
<reference evidence="5 6" key="1">
    <citation type="submission" date="2024-05" db="EMBL/GenBank/DDBJ databases">
        <authorList>
            <person name="Venkateswaran K."/>
        </authorList>
    </citation>
    <scope>NUCLEOTIDE SEQUENCE [LARGE SCALE GENOMIC DNA]</scope>
    <source>
        <strain evidence="5 6">179-C4-2-HS</strain>
    </source>
</reference>
<keyword evidence="2" id="KW-0378">Hydrolase</keyword>
<dbReference type="InterPro" id="IPR044094">
    <property type="entry name" value="AtsA-like_MBL-fold"/>
</dbReference>
<evidence type="ECO:0000256" key="3">
    <source>
        <dbReference type="ARBA" id="ARBA00022833"/>
    </source>
</evidence>
<dbReference type="CDD" id="cd07719">
    <property type="entry name" value="arylsulfatase_AtsA-like_MBL-fold"/>
    <property type="match status" value="1"/>
</dbReference>
<dbReference type="PANTHER" id="PTHR46018">
    <property type="entry name" value="ZINC PHOSPHODIESTERASE ELAC PROTEIN 1"/>
    <property type="match status" value="1"/>
</dbReference>
<gene>
    <name evidence="5" type="ORF">P5G62_019355</name>
</gene>
<comment type="caution">
    <text evidence="5">The sequence shown here is derived from an EMBL/GenBank/DDBJ whole genome shotgun (WGS) entry which is preliminary data.</text>
</comment>